<dbReference type="RefSeq" id="WP_131756506.1">
    <property type="nucleotide sequence ID" value="NZ_CAACUY010000017.1"/>
</dbReference>
<dbReference type="Gene3D" id="2.60.120.380">
    <property type="match status" value="1"/>
</dbReference>
<dbReference type="Pfam" id="PF14310">
    <property type="entry name" value="Fn3-like"/>
    <property type="match status" value="1"/>
</dbReference>
<dbReference type="InterPro" id="IPR006311">
    <property type="entry name" value="TAT_signal"/>
</dbReference>
<dbReference type="Pfam" id="PF00933">
    <property type="entry name" value="Glyco_hydro_3"/>
    <property type="match status" value="1"/>
</dbReference>
<feature type="chain" id="PRO_5045536186" evidence="4">
    <location>
        <begin position="29"/>
        <end position="900"/>
    </location>
</feature>
<evidence type="ECO:0000256" key="2">
    <source>
        <dbReference type="ARBA" id="ARBA00022801"/>
    </source>
</evidence>
<feature type="signal peptide" evidence="4">
    <location>
        <begin position="1"/>
        <end position="28"/>
    </location>
</feature>
<accession>A0ABW2XTE5</accession>
<comment type="similarity">
    <text evidence="1">Belongs to the glycosyl hydrolase 3 family.</text>
</comment>
<comment type="caution">
    <text evidence="6">The sequence shown here is derived from an EMBL/GenBank/DDBJ whole genome shotgun (WGS) entry which is preliminary data.</text>
</comment>
<keyword evidence="2" id="KW-0378">Hydrolase</keyword>
<dbReference type="InterPro" id="IPR026891">
    <property type="entry name" value="Fn3-like"/>
</dbReference>
<feature type="region of interest" description="Disordered" evidence="3">
    <location>
        <begin position="406"/>
        <end position="425"/>
    </location>
</feature>
<dbReference type="SUPFAM" id="SSF51445">
    <property type="entry name" value="(Trans)glycosidases"/>
    <property type="match status" value="1"/>
</dbReference>
<evidence type="ECO:0000313" key="6">
    <source>
        <dbReference type="EMBL" id="MFD0689664.1"/>
    </source>
</evidence>
<organism evidence="6 7">
    <name type="scientific">Actinomadura fibrosa</name>
    <dbReference type="NCBI Taxonomy" id="111802"/>
    <lineage>
        <taxon>Bacteria</taxon>
        <taxon>Bacillati</taxon>
        <taxon>Actinomycetota</taxon>
        <taxon>Actinomycetes</taxon>
        <taxon>Streptosporangiales</taxon>
        <taxon>Thermomonosporaceae</taxon>
        <taxon>Actinomadura</taxon>
    </lineage>
</organism>
<dbReference type="Gene3D" id="3.20.20.300">
    <property type="entry name" value="Glycoside hydrolase, family 3, N-terminal domain"/>
    <property type="match status" value="1"/>
</dbReference>
<dbReference type="Proteomes" id="UP001597063">
    <property type="component" value="Unassembled WGS sequence"/>
</dbReference>
<dbReference type="PANTHER" id="PTHR42715">
    <property type="entry name" value="BETA-GLUCOSIDASE"/>
    <property type="match status" value="1"/>
</dbReference>
<dbReference type="InterPro" id="IPR050288">
    <property type="entry name" value="Cellulose_deg_GH3"/>
</dbReference>
<gene>
    <name evidence="6" type="ORF">ACFQZM_34615</name>
</gene>
<dbReference type="SUPFAM" id="SSF52279">
    <property type="entry name" value="Beta-D-glucan exohydrolase, C-terminal domain"/>
    <property type="match status" value="1"/>
</dbReference>
<dbReference type="EMBL" id="JBHTGP010000018">
    <property type="protein sequence ID" value="MFD0689664.1"/>
    <property type="molecule type" value="Genomic_DNA"/>
</dbReference>
<dbReference type="Gene3D" id="3.40.50.1700">
    <property type="entry name" value="Glycoside hydrolase family 3 C-terminal domain"/>
    <property type="match status" value="1"/>
</dbReference>
<feature type="region of interest" description="Disordered" evidence="3">
    <location>
        <begin position="881"/>
        <end position="900"/>
    </location>
</feature>
<evidence type="ECO:0000256" key="4">
    <source>
        <dbReference type="SAM" id="SignalP"/>
    </source>
</evidence>
<feature type="domain" description="Fibronectin type III-like" evidence="5">
    <location>
        <begin position="815"/>
        <end position="888"/>
    </location>
</feature>
<dbReference type="PANTHER" id="PTHR42715:SF10">
    <property type="entry name" value="BETA-GLUCOSIDASE"/>
    <property type="match status" value="1"/>
</dbReference>
<dbReference type="InterPro" id="IPR036962">
    <property type="entry name" value="Glyco_hydro_3_N_sf"/>
</dbReference>
<dbReference type="PRINTS" id="PR00133">
    <property type="entry name" value="GLHYDRLASE3"/>
</dbReference>
<dbReference type="Pfam" id="PF01915">
    <property type="entry name" value="Glyco_hydro_3_C"/>
    <property type="match status" value="1"/>
</dbReference>
<dbReference type="PROSITE" id="PS51318">
    <property type="entry name" value="TAT"/>
    <property type="match status" value="1"/>
</dbReference>
<protein>
    <submittedName>
        <fullName evidence="6">Beta-glucosidase</fullName>
    </submittedName>
</protein>
<proteinExistence type="inferred from homology"/>
<keyword evidence="7" id="KW-1185">Reference proteome</keyword>
<dbReference type="InterPro" id="IPR036881">
    <property type="entry name" value="Glyco_hydro_3_C_sf"/>
</dbReference>
<keyword evidence="4" id="KW-0732">Signal</keyword>
<sequence>MPRFRRRVLATAAAVSLGLSLASTGQSAALAGQGGSPPIAADAPWTGTVKWLVGRLTVDEKLLLVRGGTDPDPHGTAGYIQGIPRLGVPAVRHADAQGINVYKDATAYPTRLGLAASFDRGAFSRFGRIVGTEGRALDTDLLYGPQVDLARLPTWSRNMTSLGEDPYLASEMVDREINGIQSTGLLSQVKHFTMYNGQNQSVPSVVDAQTAHELYLRPSETAVKEGRVSSVMCSYATFQITPLESKPDYACSNSGALNTVLKGQWGFKGWVTSDYTASKATSDLLAGMDQEFITSNLSSANLKPLVDPASATYSKTYADALNTAVARILYQYQRFGLLDDSTYPRQAKTHVKPIGRAPSKVDKNAGIATSRELAGQAAVLLKNDGALPLKAGNSVALIGPTADLLPSSPGGERSRGFGDRNGISPYDAVRTRTGTRATLAPGLDRVGTTVPSTALTTTDGARGLTRTEKDPSGAVIGTKVDATLAGDQNDLTRGNSYTWDGYVDITTADTYNLWTQRPIGTSSGNASAYNKGINPGLAQGSGSGATGTVSLSVDGTARTLTQPSTILPNTYPGGPTVNGQYLGLTNAGTKLQLAPGKHRITLTYTPAADTAAKPTLRFAWSPVQAGIAAAAAAASKAKTAVVFVDDANTTTTAGEVGTLGADQDDLVRAVAAANPDTVVVLNTGGPVQMPWLKQVKGVVEMWYPGQEGGTATADVLYGAVNPSGRLPITFPAATTPFTGHPERSTGQDGKITWTEGLQSGYRWYTTNNVAPLYPFGYGLSYTTFAYSALRATAARDGGLDVRLTVRNTGRRTGTAVPQIYLGPSPDLPSTIQQVKRKLTGFDRVTLRPGASRTITLHVPARELSSWSTPENTWVRGTGQRTVQAGASSTDLPLSTTVRVR</sequence>
<reference evidence="7" key="1">
    <citation type="journal article" date="2019" name="Int. J. Syst. Evol. Microbiol.">
        <title>The Global Catalogue of Microorganisms (GCM) 10K type strain sequencing project: providing services to taxonomists for standard genome sequencing and annotation.</title>
        <authorList>
            <consortium name="The Broad Institute Genomics Platform"/>
            <consortium name="The Broad Institute Genome Sequencing Center for Infectious Disease"/>
            <person name="Wu L."/>
            <person name="Ma J."/>
        </authorList>
    </citation>
    <scope>NUCLEOTIDE SEQUENCE [LARGE SCALE GENOMIC DNA]</scope>
    <source>
        <strain evidence="7">JCM 9371</strain>
    </source>
</reference>
<dbReference type="Gene3D" id="2.60.40.10">
    <property type="entry name" value="Immunoglobulins"/>
    <property type="match status" value="1"/>
</dbReference>
<dbReference type="InterPro" id="IPR002772">
    <property type="entry name" value="Glyco_hydro_3_C"/>
</dbReference>
<name>A0ABW2XTE5_9ACTN</name>
<dbReference type="InterPro" id="IPR017853">
    <property type="entry name" value="GH"/>
</dbReference>
<dbReference type="SMART" id="SM01217">
    <property type="entry name" value="Fn3_like"/>
    <property type="match status" value="1"/>
</dbReference>
<dbReference type="InterPro" id="IPR001764">
    <property type="entry name" value="Glyco_hydro_3_N"/>
</dbReference>
<evidence type="ECO:0000259" key="5">
    <source>
        <dbReference type="SMART" id="SM01217"/>
    </source>
</evidence>
<evidence type="ECO:0000256" key="3">
    <source>
        <dbReference type="SAM" id="MobiDB-lite"/>
    </source>
</evidence>
<evidence type="ECO:0000256" key="1">
    <source>
        <dbReference type="ARBA" id="ARBA00005336"/>
    </source>
</evidence>
<evidence type="ECO:0000313" key="7">
    <source>
        <dbReference type="Proteomes" id="UP001597063"/>
    </source>
</evidence>
<dbReference type="InterPro" id="IPR013783">
    <property type="entry name" value="Ig-like_fold"/>
</dbReference>